<evidence type="ECO:0000259" key="1">
    <source>
        <dbReference type="PROSITE" id="PS51819"/>
    </source>
</evidence>
<dbReference type="EMBL" id="JAFBBP010000001">
    <property type="protein sequence ID" value="MBM7494175.1"/>
    <property type="molecule type" value="Genomic_DNA"/>
</dbReference>
<protein>
    <submittedName>
        <fullName evidence="2">Enzyme related to lactoylglutathione lyase</fullName>
    </submittedName>
</protein>
<organism evidence="2 3">
    <name type="scientific">Micromonospora luteifusca</name>
    <dbReference type="NCBI Taxonomy" id="709860"/>
    <lineage>
        <taxon>Bacteria</taxon>
        <taxon>Bacillati</taxon>
        <taxon>Actinomycetota</taxon>
        <taxon>Actinomycetes</taxon>
        <taxon>Micromonosporales</taxon>
        <taxon>Micromonosporaceae</taxon>
        <taxon>Micromonospora</taxon>
    </lineage>
</organism>
<name>A0ABS2M153_9ACTN</name>
<dbReference type="PANTHER" id="PTHR35908:SF1">
    <property type="entry name" value="CONSERVED PROTEIN"/>
    <property type="match status" value="1"/>
</dbReference>
<gene>
    <name evidence="2" type="ORF">JOD64_005397</name>
</gene>
<evidence type="ECO:0000313" key="3">
    <source>
        <dbReference type="Proteomes" id="UP000764837"/>
    </source>
</evidence>
<accession>A0ABS2M153</accession>
<feature type="domain" description="VOC" evidence="1">
    <location>
        <begin position="6"/>
        <end position="121"/>
    </location>
</feature>
<keyword evidence="2" id="KW-0456">Lyase</keyword>
<dbReference type="CDD" id="cd06587">
    <property type="entry name" value="VOC"/>
    <property type="match status" value="1"/>
</dbReference>
<dbReference type="InterPro" id="IPR041581">
    <property type="entry name" value="Glyoxalase_6"/>
</dbReference>
<evidence type="ECO:0000313" key="2">
    <source>
        <dbReference type="EMBL" id="MBM7494175.1"/>
    </source>
</evidence>
<dbReference type="InterPro" id="IPR037523">
    <property type="entry name" value="VOC_core"/>
</dbReference>
<dbReference type="PANTHER" id="PTHR35908">
    <property type="entry name" value="HYPOTHETICAL FUSION PROTEIN"/>
    <property type="match status" value="1"/>
</dbReference>
<reference evidence="2 3" key="1">
    <citation type="submission" date="2021-01" db="EMBL/GenBank/DDBJ databases">
        <title>Sequencing the genomes of 1000 actinobacteria strains.</title>
        <authorList>
            <person name="Klenk H.-P."/>
        </authorList>
    </citation>
    <scope>NUCLEOTIDE SEQUENCE [LARGE SCALE GENOMIC DNA]</scope>
    <source>
        <strain evidence="2 3">DSM 100204</strain>
    </source>
</reference>
<comment type="caution">
    <text evidence="2">The sequence shown here is derived from an EMBL/GenBank/DDBJ whole genome shotgun (WGS) entry which is preliminary data.</text>
</comment>
<dbReference type="PROSITE" id="PS51819">
    <property type="entry name" value="VOC"/>
    <property type="match status" value="1"/>
</dbReference>
<dbReference type="Pfam" id="PF18029">
    <property type="entry name" value="Glyoxalase_6"/>
    <property type="match status" value="1"/>
</dbReference>
<dbReference type="Proteomes" id="UP000764837">
    <property type="component" value="Unassembled WGS sequence"/>
</dbReference>
<dbReference type="InterPro" id="IPR029068">
    <property type="entry name" value="Glyas_Bleomycin-R_OHBP_Dase"/>
</dbReference>
<dbReference type="GO" id="GO:0016829">
    <property type="term" value="F:lyase activity"/>
    <property type="evidence" value="ECO:0007669"/>
    <property type="project" value="UniProtKB-KW"/>
</dbReference>
<dbReference type="RefSeq" id="WP_204944788.1">
    <property type="nucleotide sequence ID" value="NZ_JAFBBP010000001.1"/>
</dbReference>
<keyword evidence="3" id="KW-1185">Reference proteome</keyword>
<dbReference type="Gene3D" id="3.10.180.10">
    <property type="entry name" value="2,3-Dihydroxybiphenyl 1,2-Dioxygenase, domain 1"/>
    <property type="match status" value="1"/>
</dbReference>
<sequence>MPALNKLVAVTMDCPDPAMLADFYKAAIGWDLIYSDEHAAYLSDGGDVRVGFQRVEGYAAPTWPGQGVPQQMHFDIAVDDIEEATTRLVNLGAAPAEEQPGETAWRVMLDPAGHPFCITTSY</sequence>
<dbReference type="SUPFAM" id="SSF54593">
    <property type="entry name" value="Glyoxalase/Bleomycin resistance protein/Dihydroxybiphenyl dioxygenase"/>
    <property type="match status" value="1"/>
</dbReference>
<proteinExistence type="predicted"/>